<evidence type="ECO:0000256" key="11">
    <source>
        <dbReference type="ARBA" id="ARBA00023034"/>
    </source>
</evidence>
<dbReference type="PANTHER" id="PTHR11802:SF190">
    <property type="entry name" value="PHEROMONE-PROCESSING CARBOXYPEPTIDASE KEX1"/>
    <property type="match status" value="1"/>
</dbReference>
<keyword evidence="10" id="KW-1133">Transmembrane helix</keyword>
<evidence type="ECO:0000256" key="1">
    <source>
        <dbReference type="ARBA" id="ARBA00001003"/>
    </source>
</evidence>
<keyword evidence="6" id="KW-0812">Transmembrane</keyword>
<comment type="catalytic activity">
    <reaction evidence="1">
        <text>Preferential release of a C-terminal arginine or lysine residue.</text>
        <dbReference type="EC" id="3.4.16.6"/>
    </reaction>
</comment>
<evidence type="ECO:0000313" key="21">
    <source>
        <dbReference type="EMBL" id="KAL2801463.1"/>
    </source>
</evidence>
<evidence type="ECO:0000256" key="9">
    <source>
        <dbReference type="ARBA" id="ARBA00022801"/>
    </source>
</evidence>
<evidence type="ECO:0000256" key="14">
    <source>
        <dbReference type="ARBA" id="ARBA00037042"/>
    </source>
</evidence>
<dbReference type="PRINTS" id="PR00724">
    <property type="entry name" value="CRBOXYPTASEC"/>
</dbReference>
<evidence type="ECO:0000313" key="22">
    <source>
        <dbReference type="Proteomes" id="UP001610563"/>
    </source>
</evidence>
<dbReference type="Proteomes" id="UP001610563">
    <property type="component" value="Unassembled WGS sequence"/>
</dbReference>
<evidence type="ECO:0000256" key="7">
    <source>
        <dbReference type="ARBA" id="ARBA00022703"/>
    </source>
</evidence>
<dbReference type="InterPro" id="IPR029058">
    <property type="entry name" value="AB_hydrolase_fold"/>
</dbReference>
<evidence type="ECO:0000256" key="5">
    <source>
        <dbReference type="ARBA" id="ARBA00022670"/>
    </source>
</evidence>
<comment type="similarity">
    <text evidence="3">Belongs to the peptidase S10 family.</text>
</comment>
<keyword evidence="13" id="KW-0325">Glycoprotein</keyword>
<keyword evidence="8 20" id="KW-0732">Signal</keyword>
<evidence type="ECO:0000256" key="15">
    <source>
        <dbReference type="ARBA" id="ARBA00038895"/>
    </source>
</evidence>
<keyword evidence="7" id="KW-0053">Apoptosis</keyword>
<evidence type="ECO:0000256" key="19">
    <source>
        <dbReference type="SAM" id="MobiDB-lite"/>
    </source>
</evidence>
<evidence type="ECO:0000256" key="20">
    <source>
        <dbReference type="SAM" id="SignalP"/>
    </source>
</evidence>
<feature type="signal peptide" evidence="20">
    <location>
        <begin position="1"/>
        <end position="21"/>
    </location>
</feature>
<dbReference type="EC" id="3.4.16.6" evidence="15"/>
<dbReference type="GO" id="GO:0016787">
    <property type="term" value="F:hydrolase activity"/>
    <property type="evidence" value="ECO:0007669"/>
    <property type="project" value="UniProtKB-KW"/>
</dbReference>
<evidence type="ECO:0000256" key="10">
    <source>
        <dbReference type="ARBA" id="ARBA00022989"/>
    </source>
</evidence>
<keyword evidence="5" id="KW-0645">Protease</keyword>
<comment type="function">
    <text evidence="14">Protease with a carboxypeptidase B-like function involved in the C-terminal processing of the lysine and arginine residues from protein precursors. Promotes cell fusion and is involved in the programmed cell death.</text>
</comment>
<dbReference type="Pfam" id="PF00450">
    <property type="entry name" value="Peptidase_S10"/>
    <property type="match status" value="1"/>
</dbReference>
<evidence type="ECO:0000256" key="16">
    <source>
        <dbReference type="ARBA" id="ARBA00040403"/>
    </source>
</evidence>
<keyword evidence="9 21" id="KW-0378">Hydrolase</keyword>
<evidence type="ECO:0000256" key="2">
    <source>
        <dbReference type="ARBA" id="ARBA00004393"/>
    </source>
</evidence>
<accession>A0ABR4GQV9</accession>
<protein>
    <recommendedName>
        <fullName evidence="17">Pheromone-processing carboxypeptidase KEX1</fullName>
        <ecNumber evidence="15">3.4.16.6</ecNumber>
    </recommendedName>
    <alternativeName>
        <fullName evidence="18">Carboxypeptidase D</fullName>
    </alternativeName>
    <alternativeName>
        <fullName evidence="16">Pheromone-processing carboxypeptidase kex1</fullName>
    </alternativeName>
</protein>
<feature type="compositionally biased region" description="Low complexity" evidence="19">
    <location>
        <begin position="491"/>
        <end position="505"/>
    </location>
</feature>
<proteinExistence type="inferred from homology"/>
<dbReference type="Gene3D" id="3.40.50.1820">
    <property type="entry name" value="alpha/beta hydrolase"/>
    <property type="match status" value="1"/>
</dbReference>
<evidence type="ECO:0000256" key="13">
    <source>
        <dbReference type="ARBA" id="ARBA00023180"/>
    </source>
</evidence>
<gene>
    <name evidence="21" type="ORF">BJX66DRAFT_331618</name>
</gene>
<evidence type="ECO:0000256" key="6">
    <source>
        <dbReference type="ARBA" id="ARBA00022692"/>
    </source>
</evidence>
<keyword evidence="11" id="KW-0333">Golgi apparatus</keyword>
<evidence type="ECO:0000256" key="18">
    <source>
        <dbReference type="ARBA" id="ARBA00042717"/>
    </source>
</evidence>
<evidence type="ECO:0000256" key="8">
    <source>
        <dbReference type="ARBA" id="ARBA00022729"/>
    </source>
</evidence>
<comment type="subcellular location">
    <subcellularLocation>
        <location evidence="2">Golgi apparatus</location>
        <location evidence="2">trans-Golgi network membrane</location>
        <topology evidence="2">Single-pass type I membrane protein</topology>
    </subcellularLocation>
</comment>
<keyword evidence="12" id="KW-0472">Membrane</keyword>
<keyword evidence="4" id="KW-0121">Carboxypeptidase</keyword>
<reference evidence="21 22" key="1">
    <citation type="submission" date="2024-07" db="EMBL/GenBank/DDBJ databases">
        <title>Section-level genome sequencing and comparative genomics of Aspergillus sections Usti and Cavernicolus.</title>
        <authorList>
            <consortium name="Lawrence Berkeley National Laboratory"/>
            <person name="Nybo J.L."/>
            <person name="Vesth T.C."/>
            <person name="Theobald S."/>
            <person name="Frisvad J.C."/>
            <person name="Larsen T.O."/>
            <person name="Kjaerboelling I."/>
            <person name="Rothschild-Mancinelli K."/>
            <person name="Lyhne E.K."/>
            <person name="Kogle M.E."/>
            <person name="Barry K."/>
            <person name="Clum A."/>
            <person name="Na H."/>
            <person name="Ledsgaard L."/>
            <person name="Lin J."/>
            <person name="Lipzen A."/>
            <person name="Kuo A."/>
            <person name="Riley R."/>
            <person name="Mondo S."/>
            <person name="Labutti K."/>
            <person name="Haridas S."/>
            <person name="Pangalinan J."/>
            <person name="Salamov A.A."/>
            <person name="Simmons B.A."/>
            <person name="Magnuson J.K."/>
            <person name="Chen J."/>
            <person name="Drula E."/>
            <person name="Henrissat B."/>
            <person name="Wiebenga A."/>
            <person name="Lubbers R.J."/>
            <person name="Gomes A.C."/>
            <person name="Makela M.R."/>
            <person name="Stajich J."/>
            <person name="Grigoriev I.V."/>
            <person name="Mortensen U.H."/>
            <person name="De Vries R.P."/>
            <person name="Baker S.E."/>
            <person name="Andersen M.R."/>
        </authorList>
    </citation>
    <scope>NUCLEOTIDE SEQUENCE [LARGE SCALE GENOMIC DNA]</scope>
    <source>
        <strain evidence="21 22">CBS 209.92</strain>
    </source>
</reference>
<evidence type="ECO:0000256" key="17">
    <source>
        <dbReference type="ARBA" id="ARBA00040628"/>
    </source>
</evidence>
<dbReference type="InterPro" id="IPR001563">
    <property type="entry name" value="Peptidase_S10"/>
</dbReference>
<feature type="region of interest" description="Disordered" evidence="19">
    <location>
        <begin position="475"/>
        <end position="535"/>
    </location>
</feature>
<comment type="caution">
    <text evidence="21">The sequence shown here is derived from an EMBL/GenBank/DDBJ whole genome shotgun (WGS) entry which is preliminary data.</text>
</comment>
<keyword evidence="22" id="KW-1185">Reference proteome</keyword>
<evidence type="ECO:0000256" key="12">
    <source>
        <dbReference type="ARBA" id="ARBA00023136"/>
    </source>
</evidence>
<dbReference type="SUPFAM" id="SSF53474">
    <property type="entry name" value="alpha/beta-Hydrolases"/>
    <property type="match status" value="1"/>
</dbReference>
<dbReference type="PANTHER" id="PTHR11802">
    <property type="entry name" value="SERINE PROTEASE FAMILY S10 SERINE CARBOXYPEPTIDASE"/>
    <property type="match status" value="1"/>
</dbReference>
<sequence>MRSLLPALWTISCLLCGLTHATPDTSQFKVHSLPGNPALPPSWAGRLPIPNTAPGNALFFWLFQTEDPAYDDNLLIWFNGGPGCSSLIGLTTGNGPISFEGNSTRATANPYAWSKFGHLLYIDQPVGTGYSTASYPYPAIDNDVVTSQFYAWLQSFFDQFPHLRSKQVHMMGESWAGIYVPYFASAIVENQVSFPINLRSITLGDASIGNPAAMSTVTIGKFLESHQSLLQIPDEVLDAYRDAGETCGFGKILEEAAQFPPESTIHIPGNPENLNYKHRRQQRLRRDLNDVANGSCNINPTTPEKVRSSIMHSSCYGRCATFATAMDYFSSVSASGAGKPCFDVYDISHDCSTVNSLSLVSSYFSLADVQAALNIARRPTSTSAADAESPGPSPSEYAACNSTILDILLGSQSPRAPVYSILTTLVTSHNISLHIYFGEYDMLLNHYGAELALQNMTWHGAQGFSQPINRPFYSDNAAPFLSRHPRGGSGSRSRNSTSTTTTTRTQDSYHNASSSSSSSHKPPRPNARNSKPVEACPVPEAGKWASERGVTYHLFWGAGHSVFASKPREMFAYVRDVVVAA</sequence>
<evidence type="ECO:0000256" key="3">
    <source>
        <dbReference type="ARBA" id="ARBA00009431"/>
    </source>
</evidence>
<organism evidence="21 22">
    <name type="scientific">Aspergillus keveii</name>
    <dbReference type="NCBI Taxonomy" id="714993"/>
    <lineage>
        <taxon>Eukaryota</taxon>
        <taxon>Fungi</taxon>
        <taxon>Dikarya</taxon>
        <taxon>Ascomycota</taxon>
        <taxon>Pezizomycotina</taxon>
        <taxon>Eurotiomycetes</taxon>
        <taxon>Eurotiomycetidae</taxon>
        <taxon>Eurotiales</taxon>
        <taxon>Aspergillaceae</taxon>
        <taxon>Aspergillus</taxon>
        <taxon>Aspergillus subgen. Nidulantes</taxon>
    </lineage>
</organism>
<evidence type="ECO:0000256" key="4">
    <source>
        <dbReference type="ARBA" id="ARBA00022645"/>
    </source>
</evidence>
<name>A0ABR4GQV9_9EURO</name>
<feature type="chain" id="PRO_5045831649" description="Pheromone-processing carboxypeptidase KEX1" evidence="20">
    <location>
        <begin position="22"/>
        <end position="581"/>
    </location>
</feature>
<dbReference type="EMBL" id="JBFTWV010000001">
    <property type="protein sequence ID" value="KAL2801463.1"/>
    <property type="molecule type" value="Genomic_DNA"/>
</dbReference>